<sequence length="139" mass="15882">MEHGRWDVAIRRGAVETGGEAERGGRRESRRNAPAPRVERAPWVFVKAREHLPPVWQLISPPPYFSYRAFFALRTVPPVFHFLCLSLLSLGSWQVIIIRHVPFMKPLLTRVLHFGGCASKEELEIYAIGHTFSRHKGTA</sequence>
<dbReference type="AlphaFoldDB" id="A0AAN9GZ10"/>
<organism evidence="3 4">
    <name type="scientific">Phoxinus phoxinus</name>
    <name type="common">Eurasian minnow</name>
    <dbReference type="NCBI Taxonomy" id="58324"/>
    <lineage>
        <taxon>Eukaryota</taxon>
        <taxon>Metazoa</taxon>
        <taxon>Chordata</taxon>
        <taxon>Craniata</taxon>
        <taxon>Vertebrata</taxon>
        <taxon>Euteleostomi</taxon>
        <taxon>Actinopterygii</taxon>
        <taxon>Neopterygii</taxon>
        <taxon>Teleostei</taxon>
        <taxon>Ostariophysi</taxon>
        <taxon>Cypriniformes</taxon>
        <taxon>Leuciscidae</taxon>
        <taxon>Phoxininae</taxon>
        <taxon>Phoxinus</taxon>
    </lineage>
</organism>
<gene>
    <name evidence="3" type="ORF">R3I93_015385</name>
</gene>
<protein>
    <submittedName>
        <fullName evidence="3">Uncharacterized protein</fullName>
    </submittedName>
</protein>
<keyword evidence="2" id="KW-0812">Transmembrane</keyword>
<evidence type="ECO:0000313" key="3">
    <source>
        <dbReference type="EMBL" id="KAK7141206.1"/>
    </source>
</evidence>
<accession>A0AAN9GZ10</accession>
<feature type="region of interest" description="Disordered" evidence="1">
    <location>
        <begin position="17"/>
        <end position="37"/>
    </location>
</feature>
<keyword evidence="4" id="KW-1185">Reference proteome</keyword>
<dbReference type="Proteomes" id="UP001364617">
    <property type="component" value="Unassembled WGS sequence"/>
</dbReference>
<evidence type="ECO:0000256" key="2">
    <source>
        <dbReference type="SAM" id="Phobius"/>
    </source>
</evidence>
<comment type="caution">
    <text evidence="3">The sequence shown here is derived from an EMBL/GenBank/DDBJ whole genome shotgun (WGS) entry which is preliminary data.</text>
</comment>
<feature type="transmembrane region" description="Helical" evidence="2">
    <location>
        <begin position="79"/>
        <end position="98"/>
    </location>
</feature>
<name>A0AAN9GZ10_9TELE</name>
<reference evidence="3 4" key="1">
    <citation type="submission" date="2024-02" db="EMBL/GenBank/DDBJ databases">
        <title>Chromosome-level genome assembly of the Eurasian Minnow (Phoxinus phoxinus).</title>
        <authorList>
            <person name="Oriowo T.O."/>
            <person name="Martin S."/>
            <person name="Stange M."/>
            <person name="Chrysostomakis Y."/>
            <person name="Brown T."/>
            <person name="Winkler S."/>
            <person name="Kukowka S."/>
            <person name="Myers E.W."/>
            <person name="Bohne A."/>
        </authorList>
    </citation>
    <scope>NUCLEOTIDE SEQUENCE [LARGE SCALE GENOMIC DNA]</scope>
    <source>
        <strain evidence="3">ZFMK-TIS-60720</strain>
        <tissue evidence="3">Whole Organism</tissue>
    </source>
</reference>
<feature type="compositionally biased region" description="Basic and acidic residues" evidence="1">
    <location>
        <begin position="17"/>
        <end position="31"/>
    </location>
</feature>
<evidence type="ECO:0000256" key="1">
    <source>
        <dbReference type="SAM" id="MobiDB-lite"/>
    </source>
</evidence>
<keyword evidence="2" id="KW-1133">Transmembrane helix</keyword>
<evidence type="ECO:0000313" key="4">
    <source>
        <dbReference type="Proteomes" id="UP001364617"/>
    </source>
</evidence>
<keyword evidence="2" id="KW-0472">Membrane</keyword>
<proteinExistence type="predicted"/>
<dbReference type="EMBL" id="JAYKXH010000016">
    <property type="protein sequence ID" value="KAK7141206.1"/>
    <property type="molecule type" value="Genomic_DNA"/>
</dbReference>